<dbReference type="GeneID" id="17309555"/>
<evidence type="ECO:0000313" key="4">
    <source>
        <dbReference type="EnsemblProtists" id="EKX52910"/>
    </source>
</evidence>
<dbReference type="HOGENOM" id="CLU_338451_0_0_1"/>
<organism evidence="3">
    <name type="scientific">Guillardia theta (strain CCMP2712)</name>
    <name type="common">Cryptophyte</name>
    <dbReference type="NCBI Taxonomy" id="905079"/>
    <lineage>
        <taxon>Eukaryota</taxon>
        <taxon>Cryptophyceae</taxon>
        <taxon>Pyrenomonadales</taxon>
        <taxon>Geminigeraceae</taxon>
        <taxon>Guillardia</taxon>
    </lineage>
</organism>
<dbReference type="EMBL" id="JH992971">
    <property type="protein sequence ID" value="EKX52910.1"/>
    <property type="molecule type" value="Genomic_DNA"/>
</dbReference>
<protein>
    <submittedName>
        <fullName evidence="3 4">Uncharacterized protein</fullName>
    </submittedName>
</protein>
<reference evidence="3 5" key="1">
    <citation type="journal article" date="2012" name="Nature">
        <title>Algal genomes reveal evolutionary mosaicism and the fate of nucleomorphs.</title>
        <authorList>
            <consortium name="DOE Joint Genome Institute"/>
            <person name="Curtis B.A."/>
            <person name="Tanifuji G."/>
            <person name="Burki F."/>
            <person name="Gruber A."/>
            <person name="Irimia M."/>
            <person name="Maruyama S."/>
            <person name="Arias M.C."/>
            <person name="Ball S.G."/>
            <person name="Gile G.H."/>
            <person name="Hirakawa Y."/>
            <person name="Hopkins J.F."/>
            <person name="Kuo A."/>
            <person name="Rensing S.A."/>
            <person name="Schmutz J."/>
            <person name="Symeonidi A."/>
            <person name="Elias M."/>
            <person name="Eveleigh R.J."/>
            <person name="Herman E.K."/>
            <person name="Klute M.J."/>
            <person name="Nakayama T."/>
            <person name="Obornik M."/>
            <person name="Reyes-Prieto A."/>
            <person name="Armbrust E.V."/>
            <person name="Aves S.J."/>
            <person name="Beiko R.G."/>
            <person name="Coutinho P."/>
            <person name="Dacks J.B."/>
            <person name="Durnford D.G."/>
            <person name="Fast N.M."/>
            <person name="Green B.R."/>
            <person name="Grisdale C.J."/>
            <person name="Hempel F."/>
            <person name="Henrissat B."/>
            <person name="Hoppner M.P."/>
            <person name="Ishida K."/>
            <person name="Kim E."/>
            <person name="Koreny L."/>
            <person name="Kroth P.G."/>
            <person name="Liu Y."/>
            <person name="Malik S.B."/>
            <person name="Maier U.G."/>
            <person name="McRose D."/>
            <person name="Mock T."/>
            <person name="Neilson J.A."/>
            <person name="Onodera N.T."/>
            <person name="Poole A.M."/>
            <person name="Pritham E.J."/>
            <person name="Richards T.A."/>
            <person name="Rocap G."/>
            <person name="Roy S.W."/>
            <person name="Sarai C."/>
            <person name="Schaack S."/>
            <person name="Shirato S."/>
            <person name="Slamovits C.H."/>
            <person name="Spencer D.F."/>
            <person name="Suzuki S."/>
            <person name="Worden A.Z."/>
            <person name="Zauner S."/>
            <person name="Barry K."/>
            <person name="Bell C."/>
            <person name="Bharti A.K."/>
            <person name="Crow J.A."/>
            <person name="Grimwood J."/>
            <person name="Kramer R."/>
            <person name="Lindquist E."/>
            <person name="Lucas S."/>
            <person name="Salamov A."/>
            <person name="McFadden G.I."/>
            <person name="Lane C.E."/>
            <person name="Keeling P.J."/>
            <person name="Gray M.W."/>
            <person name="Grigoriev I.V."/>
            <person name="Archibald J.M."/>
        </authorList>
    </citation>
    <scope>NUCLEOTIDE SEQUENCE</scope>
    <source>
        <strain evidence="3 5">CCMP2712</strain>
    </source>
</reference>
<dbReference type="KEGG" id="gtt:GUITHDRAFT_101360"/>
<feature type="compositionally biased region" description="Low complexity" evidence="2">
    <location>
        <begin position="82"/>
        <end position="95"/>
    </location>
</feature>
<feature type="region of interest" description="Disordered" evidence="2">
    <location>
        <begin position="809"/>
        <end position="841"/>
    </location>
</feature>
<dbReference type="RefSeq" id="XP_005839890.1">
    <property type="nucleotide sequence ID" value="XM_005839833.1"/>
</dbReference>
<dbReference type="AlphaFoldDB" id="L1JXH3"/>
<feature type="compositionally biased region" description="Low complexity" evidence="2">
    <location>
        <begin position="822"/>
        <end position="833"/>
    </location>
</feature>
<dbReference type="PaxDb" id="55529-EKX52910"/>
<name>L1JXH3_GUITC</name>
<evidence type="ECO:0000256" key="1">
    <source>
        <dbReference type="SAM" id="Coils"/>
    </source>
</evidence>
<dbReference type="EnsemblProtists" id="EKX52910">
    <property type="protein sequence ID" value="EKX52910"/>
    <property type="gene ID" value="GUITHDRAFT_101360"/>
</dbReference>
<dbReference type="Proteomes" id="UP000011087">
    <property type="component" value="Unassembled WGS sequence"/>
</dbReference>
<reference evidence="5" key="2">
    <citation type="submission" date="2012-11" db="EMBL/GenBank/DDBJ databases">
        <authorList>
            <person name="Kuo A."/>
            <person name="Curtis B.A."/>
            <person name="Tanifuji G."/>
            <person name="Burki F."/>
            <person name="Gruber A."/>
            <person name="Irimia M."/>
            <person name="Maruyama S."/>
            <person name="Arias M.C."/>
            <person name="Ball S.G."/>
            <person name="Gile G.H."/>
            <person name="Hirakawa Y."/>
            <person name="Hopkins J.F."/>
            <person name="Rensing S.A."/>
            <person name="Schmutz J."/>
            <person name="Symeonidi A."/>
            <person name="Elias M."/>
            <person name="Eveleigh R.J."/>
            <person name="Herman E.K."/>
            <person name="Klute M.J."/>
            <person name="Nakayama T."/>
            <person name="Obornik M."/>
            <person name="Reyes-Prieto A."/>
            <person name="Armbrust E.V."/>
            <person name="Aves S.J."/>
            <person name="Beiko R.G."/>
            <person name="Coutinho P."/>
            <person name="Dacks J.B."/>
            <person name="Durnford D.G."/>
            <person name="Fast N.M."/>
            <person name="Green B.R."/>
            <person name="Grisdale C."/>
            <person name="Hempe F."/>
            <person name="Henrissat B."/>
            <person name="Hoppner M.P."/>
            <person name="Ishida K.-I."/>
            <person name="Kim E."/>
            <person name="Koreny L."/>
            <person name="Kroth P.G."/>
            <person name="Liu Y."/>
            <person name="Malik S.-B."/>
            <person name="Maier U.G."/>
            <person name="McRose D."/>
            <person name="Mock T."/>
            <person name="Neilson J.A."/>
            <person name="Onodera N.T."/>
            <person name="Poole A.M."/>
            <person name="Pritham E.J."/>
            <person name="Richards T.A."/>
            <person name="Rocap G."/>
            <person name="Roy S.W."/>
            <person name="Sarai C."/>
            <person name="Schaack S."/>
            <person name="Shirato S."/>
            <person name="Slamovits C.H."/>
            <person name="Spencer D.F."/>
            <person name="Suzuki S."/>
            <person name="Worden A.Z."/>
            <person name="Zauner S."/>
            <person name="Barry K."/>
            <person name="Bell C."/>
            <person name="Bharti A.K."/>
            <person name="Crow J.A."/>
            <person name="Grimwood J."/>
            <person name="Kramer R."/>
            <person name="Lindquist E."/>
            <person name="Lucas S."/>
            <person name="Salamov A."/>
            <person name="McFadden G.I."/>
            <person name="Lane C.E."/>
            <person name="Keeling P.J."/>
            <person name="Gray M.W."/>
            <person name="Grigoriev I.V."/>
            <person name="Archibald J.M."/>
        </authorList>
    </citation>
    <scope>NUCLEOTIDE SEQUENCE</scope>
    <source>
        <strain evidence="5">CCMP2712</strain>
    </source>
</reference>
<keyword evidence="5" id="KW-1185">Reference proteome</keyword>
<proteinExistence type="predicted"/>
<evidence type="ECO:0000313" key="3">
    <source>
        <dbReference type="EMBL" id="EKX52910.1"/>
    </source>
</evidence>
<evidence type="ECO:0000313" key="5">
    <source>
        <dbReference type="Proteomes" id="UP000011087"/>
    </source>
</evidence>
<sequence>MSQGANATWAAGIDQAAEPCEEGTGVGSQRVSKLNLSKVFSHFRPPQDDRVHLDSARAQALTPQHRPHTARPSAPPGHSATRSPLVSRRSRPVQSARNASMDLSLGNSTLTSMRGGLTLTSASRKLFFERPLSAVQQQTFEPLSGISSKVIDTFASPIIATQRHRNKRYLVTRSRSKPPEEEVRLSPVDWSQVKGLEHQHDNKAKAREAATSKRQVQSARATFRRVPSSKDVKAIASRAHIEEAFHRRMSSVVSLNEMEDLMSWGFLSQMKAAASPRAEDFKSEEIELQHLEPKLVSKFVDRLPFVCDGRVQLSSDIKQIFMDREPGLKNRVQSYFKKASSQIEHDMVRINKTMSKRINPETKSEVSQTRCDDAAYPCLELLRRRSEKQSLRLQEAKKNRECLERTKVETHVKKLEHKMSLMEKKAEGRPKPKNVTTKTTDPIADQRTLHREQLQKYYMQVDPCAGECSFKADGYLRKTMALGFYLSYFQNFMRCKGAHVRHCQLTRFLLPSRNWMIVKAQLLIKKQAVITIEKYYFNYVSRQYRKRKKAALMQLTMILKNCIRRFRHRFRAKKINIILTFLGQVGKFARFQMAVKRFRAKIIKAQGFFRRQIACNIARYEILELQWNKIDDERKQKFLERREAHLSSIKKKVDPGLDLKGKAKGDFDARLKWVEAQAGIKKLRECKAELDSARRSYCEYFLPSDLVRFESISPLVKKRMLELYVKKIRQRYNHEWNEYRKKLSAWIELQKTQESIKSVSRDLYLTASLESMSSRIVKPMPPTPNIVLPRHLMEQIILKAVEHTRKIAGISKNVEPRHKTTSHSARTSHSSRSWNKSGGMN</sequence>
<keyword evidence="1" id="KW-0175">Coiled coil</keyword>
<feature type="coiled-coil region" evidence="1">
    <location>
        <begin position="379"/>
        <end position="413"/>
    </location>
</feature>
<evidence type="ECO:0000256" key="2">
    <source>
        <dbReference type="SAM" id="MobiDB-lite"/>
    </source>
</evidence>
<feature type="region of interest" description="Disordered" evidence="2">
    <location>
        <begin position="58"/>
        <end position="102"/>
    </location>
</feature>
<accession>L1JXH3</accession>
<reference evidence="4" key="3">
    <citation type="submission" date="2016-03" db="UniProtKB">
        <authorList>
            <consortium name="EnsemblProtists"/>
        </authorList>
    </citation>
    <scope>IDENTIFICATION</scope>
</reference>
<gene>
    <name evidence="3" type="ORF">GUITHDRAFT_101360</name>
</gene>